<feature type="transmembrane region" description="Helical" evidence="1">
    <location>
        <begin position="162"/>
        <end position="181"/>
    </location>
</feature>
<accession>A0ABY7ZJC9</accession>
<feature type="transmembrane region" description="Helical" evidence="1">
    <location>
        <begin position="232"/>
        <end position="251"/>
    </location>
</feature>
<dbReference type="RefSeq" id="WP_275029349.1">
    <property type="nucleotide sequence ID" value="NZ_CP118615.1"/>
</dbReference>
<feature type="transmembrane region" description="Helical" evidence="1">
    <location>
        <begin position="302"/>
        <end position="321"/>
    </location>
</feature>
<proteinExistence type="predicted"/>
<protein>
    <submittedName>
        <fullName evidence="2">Low temperature requirement protein A</fullName>
    </submittedName>
</protein>
<feature type="transmembrane region" description="Helical" evidence="1">
    <location>
        <begin position="105"/>
        <end position="125"/>
    </location>
</feature>
<evidence type="ECO:0000313" key="3">
    <source>
        <dbReference type="Proteomes" id="UP001219605"/>
    </source>
</evidence>
<dbReference type="EMBL" id="CP118615">
    <property type="protein sequence ID" value="WDZ82982.1"/>
    <property type="molecule type" value="Genomic_DNA"/>
</dbReference>
<dbReference type="PANTHER" id="PTHR36840:SF1">
    <property type="entry name" value="BLL5714 PROTEIN"/>
    <property type="match status" value="1"/>
</dbReference>
<dbReference type="Pfam" id="PF06772">
    <property type="entry name" value="LtrA"/>
    <property type="match status" value="1"/>
</dbReference>
<dbReference type="Proteomes" id="UP001219605">
    <property type="component" value="Chromosome"/>
</dbReference>
<keyword evidence="1" id="KW-0812">Transmembrane</keyword>
<name>A0ABY7ZJC9_9ACTN</name>
<keyword evidence="1" id="KW-1133">Transmembrane helix</keyword>
<sequence length="416" mass="44793">MPFAAAQPPVPEGARERVADPERPGRVTLLELFFDLAYVVALALVSAELFQSVSRHDETTHGLVPAISWHQVLHAPILLMALWWVWAITTTTANLNAPQGQPVKLLLPAAMAGVLLMATAVPHAFDNRGLTFALGYVAIHLVRGAILIYTTRHDAPVCTRELRVTTWFTVSGAFWIAGGLVGDGKREACWLIALAIDYSGLRLAYPVPGLGPVPLAQRAVTAEHLSERYQQFFTIALGDCVLVIGTLFSSAHSQRQDLTAFTIAFLTTVLMWRVYVHRSGALLPVAIRMAANPSRFLHTAPYTHLLLVAGVVTTAAGFDLILHNPAGRTPPGWVAVLLGGPAIFLVGRAVFEYEVFSRVSSSRPGGLLVLLALAPWTFFLPPVVTAAAAMLVLAGVAVADTRRSWGRPPEQPAPPA</sequence>
<evidence type="ECO:0000313" key="2">
    <source>
        <dbReference type="EMBL" id="WDZ82982.1"/>
    </source>
</evidence>
<gene>
    <name evidence="2" type="ORF">PVK37_21205</name>
</gene>
<organism evidence="2 3">
    <name type="scientific">Micromonospora cathayae</name>
    <dbReference type="NCBI Taxonomy" id="3028804"/>
    <lineage>
        <taxon>Bacteria</taxon>
        <taxon>Bacillati</taxon>
        <taxon>Actinomycetota</taxon>
        <taxon>Actinomycetes</taxon>
        <taxon>Micromonosporales</taxon>
        <taxon>Micromonosporaceae</taxon>
        <taxon>Micromonospora</taxon>
    </lineage>
</organism>
<reference evidence="2 3" key="1">
    <citation type="submission" date="2023-02" db="EMBL/GenBank/DDBJ databases">
        <authorList>
            <person name="Mo P."/>
        </authorList>
    </citation>
    <scope>NUCLEOTIDE SEQUENCE [LARGE SCALE GENOMIC DNA]</scope>
    <source>
        <strain evidence="2 3">HUAS 3</strain>
    </source>
</reference>
<dbReference type="InterPro" id="IPR010640">
    <property type="entry name" value="Low_temperature_requirement_A"/>
</dbReference>
<feature type="transmembrane region" description="Helical" evidence="1">
    <location>
        <begin position="62"/>
        <end position="85"/>
    </location>
</feature>
<keyword evidence="1" id="KW-0472">Membrane</keyword>
<feature type="transmembrane region" description="Helical" evidence="1">
    <location>
        <begin position="333"/>
        <end position="351"/>
    </location>
</feature>
<feature type="transmembrane region" description="Helical" evidence="1">
    <location>
        <begin position="258"/>
        <end position="275"/>
    </location>
</feature>
<evidence type="ECO:0000256" key="1">
    <source>
        <dbReference type="SAM" id="Phobius"/>
    </source>
</evidence>
<keyword evidence="3" id="KW-1185">Reference proteome</keyword>
<feature type="transmembrane region" description="Helical" evidence="1">
    <location>
        <begin position="32"/>
        <end position="50"/>
    </location>
</feature>
<dbReference type="PANTHER" id="PTHR36840">
    <property type="entry name" value="BLL5714 PROTEIN"/>
    <property type="match status" value="1"/>
</dbReference>
<feature type="transmembrane region" description="Helical" evidence="1">
    <location>
        <begin position="132"/>
        <end position="150"/>
    </location>
</feature>
<feature type="transmembrane region" description="Helical" evidence="1">
    <location>
        <begin position="371"/>
        <end position="399"/>
    </location>
</feature>